<reference evidence="2 3" key="1">
    <citation type="journal article" date="2018" name="Front. Plant Sci.">
        <title>Red Clover (Trifolium pratense) and Zigzag Clover (T. medium) - A Picture of Genomic Similarities and Differences.</title>
        <authorList>
            <person name="Dluhosova J."/>
            <person name="Istvanek J."/>
            <person name="Nedelnik J."/>
            <person name="Repkova J."/>
        </authorList>
    </citation>
    <scope>NUCLEOTIDE SEQUENCE [LARGE SCALE GENOMIC DNA]</scope>
    <source>
        <strain evidence="3">cv. 10/8</strain>
        <tissue evidence="2">Leaf</tissue>
    </source>
</reference>
<dbReference type="AlphaFoldDB" id="A0A392SSB1"/>
<evidence type="ECO:0000313" key="2">
    <source>
        <dbReference type="EMBL" id="MCI51758.1"/>
    </source>
</evidence>
<comment type="caution">
    <text evidence="2">The sequence shown here is derived from an EMBL/GenBank/DDBJ whole genome shotgun (WGS) entry which is preliminary data.</text>
</comment>
<protein>
    <submittedName>
        <fullName evidence="2">Uncharacterized protein</fullName>
    </submittedName>
</protein>
<keyword evidence="3" id="KW-1185">Reference proteome</keyword>
<proteinExistence type="predicted"/>
<feature type="region of interest" description="Disordered" evidence="1">
    <location>
        <begin position="1"/>
        <end position="21"/>
    </location>
</feature>
<dbReference type="Proteomes" id="UP000265520">
    <property type="component" value="Unassembled WGS sequence"/>
</dbReference>
<evidence type="ECO:0000256" key="1">
    <source>
        <dbReference type="SAM" id="MobiDB-lite"/>
    </source>
</evidence>
<feature type="non-terminal residue" evidence="2">
    <location>
        <position position="1"/>
    </location>
</feature>
<evidence type="ECO:0000313" key="3">
    <source>
        <dbReference type="Proteomes" id="UP000265520"/>
    </source>
</evidence>
<dbReference type="EMBL" id="LXQA010436863">
    <property type="protein sequence ID" value="MCI51758.1"/>
    <property type="molecule type" value="Genomic_DNA"/>
</dbReference>
<organism evidence="2 3">
    <name type="scientific">Trifolium medium</name>
    <dbReference type="NCBI Taxonomy" id="97028"/>
    <lineage>
        <taxon>Eukaryota</taxon>
        <taxon>Viridiplantae</taxon>
        <taxon>Streptophyta</taxon>
        <taxon>Embryophyta</taxon>
        <taxon>Tracheophyta</taxon>
        <taxon>Spermatophyta</taxon>
        <taxon>Magnoliopsida</taxon>
        <taxon>eudicotyledons</taxon>
        <taxon>Gunneridae</taxon>
        <taxon>Pentapetalae</taxon>
        <taxon>rosids</taxon>
        <taxon>fabids</taxon>
        <taxon>Fabales</taxon>
        <taxon>Fabaceae</taxon>
        <taxon>Papilionoideae</taxon>
        <taxon>50 kb inversion clade</taxon>
        <taxon>NPAAA clade</taxon>
        <taxon>Hologalegina</taxon>
        <taxon>IRL clade</taxon>
        <taxon>Trifolieae</taxon>
        <taxon>Trifolium</taxon>
    </lineage>
</organism>
<accession>A0A392SSB1</accession>
<sequence>SGDEISLSEVEGSPSEPDVHRSRFCEWSPHLARLGLA</sequence>
<name>A0A392SSB1_9FABA</name>